<organism evidence="1 2">
    <name type="scientific">Motilimonas cestriensis</name>
    <dbReference type="NCBI Taxonomy" id="2742685"/>
    <lineage>
        <taxon>Bacteria</taxon>
        <taxon>Pseudomonadati</taxon>
        <taxon>Pseudomonadota</taxon>
        <taxon>Gammaproteobacteria</taxon>
        <taxon>Alteromonadales</taxon>
        <taxon>Alteromonadales genera incertae sedis</taxon>
        <taxon>Motilimonas</taxon>
    </lineage>
</organism>
<evidence type="ECO:0000313" key="1">
    <source>
        <dbReference type="EMBL" id="MCE2593612.1"/>
    </source>
</evidence>
<evidence type="ECO:0000313" key="2">
    <source>
        <dbReference type="Proteomes" id="UP001201273"/>
    </source>
</evidence>
<dbReference type="Pfam" id="PF03923">
    <property type="entry name" value="Lipoprotein_16"/>
    <property type="match status" value="1"/>
</dbReference>
<sequence length="190" mass="20594">MKSFLIPLLGLVLLGGCSSSLPVNLHLSPKVAEQTVKYPANTTAALVSSDLRTQPHIVSIKEDEKPTILVNNDVPVRILLADKLGQALTEQGVIITGSSSTKLHLDIVAMETKIIKNGTSFDAQSTTQLTLVIEKPTRKVTKQYKTVSTKTGAFNPTAAELEEGLNNQLTTLLSDILSDKQLFEELNKKD</sequence>
<dbReference type="PROSITE" id="PS51257">
    <property type="entry name" value="PROKAR_LIPOPROTEIN"/>
    <property type="match status" value="1"/>
</dbReference>
<reference evidence="1 2" key="1">
    <citation type="journal article" date="2022" name="Environ. Microbiol. Rep.">
        <title>Eco-phylogenetic analyses reveal divergent evolution of vitamin B12 metabolism in the marine bacterial family 'Psychromonadaceae'.</title>
        <authorList>
            <person name="Jin X."/>
            <person name="Yang Y."/>
            <person name="Cao H."/>
            <person name="Gao B."/>
            <person name="Zhao Z."/>
        </authorList>
    </citation>
    <scope>NUCLEOTIDE SEQUENCE [LARGE SCALE GENOMIC DNA]</scope>
    <source>
        <strain evidence="1 2">MKS20</strain>
    </source>
</reference>
<comment type="caution">
    <text evidence="1">The sequence shown here is derived from an EMBL/GenBank/DDBJ whole genome shotgun (WGS) entry which is preliminary data.</text>
</comment>
<proteinExistence type="predicted"/>
<keyword evidence="1" id="KW-0449">Lipoprotein</keyword>
<name>A0ABS8W5E4_9GAMM</name>
<protein>
    <submittedName>
        <fullName evidence="1">YajG family lipoprotein</fullName>
    </submittedName>
</protein>
<keyword evidence="2" id="KW-1185">Reference proteome</keyword>
<dbReference type="Proteomes" id="UP001201273">
    <property type="component" value="Unassembled WGS sequence"/>
</dbReference>
<gene>
    <name evidence="1" type="ORF">K6Y31_02145</name>
</gene>
<accession>A0ABS8W5E4</accession>
<dbReference type="RefSeq" id="WP_233051215.1">
    <property type="nucleotide sequence ID" value="NZ_JAIMJA010000002.1"/>
</dbReference>
<dbReference type="InterPro" id="IPR005619">
    <property type="entry name" value="Uncharacterised_YajG"/>
</dbReference>
<dbReference type="EMBL" id="JAIMJA010000002">
    <property type="protein sequence ID" value="MCE2593612.1"/>
    <property type="molecule type" value="Genomic_DNA"/>
</dbReference>